<keyword evidence="5" id="KW-1185">Reference proteome</keyword>
<evidence type="ECO:0000313" key="4">
    <source>
        <dbReference type="EMBL" id="RJT80019.1"/>
    </source>
</evidence>
<feature type="compositionally biased region" description="Basic and acidic residues" evidence="1">
    <location>
        <begin position="329"/>
        <end position="338"/>
    </location>
</feature>
<dbReference type="GO" id="GO:0030077">
    <property type="term" value="C:plasma membrane light-harvesting complex"/>
    <property type="evidence" value="ECO:0007669"/>
    <property type="project" value="InterPro"/>
</dbReference>
<organism evidence="4 5">
    <name type="scientific">Arthrobacter cheniae</name>
    <dbReference type="NCBI Taxonomy" id="1258888"/>
    <lineage>
        <taxon>Bacteria</taxon>
        <taxon>Bacillati</taxon>
        <taxon>Actinomycetota</taxon>
        <taxon>Actinomycetes</taxon>
        <taxon>Micrococcales</taxon>
        <taxon>Micrococcaceae</taxon>
        <taxon>Arthrobacter</taxon>
    </lineage>
</organism>
<feature type="region of interest" description="Disordered" evidence="1">
    <location>
        <begin position="80"/>
        <end position="166"/>
    </location>
</feature>
<dbReference type="OrthoDB" id="3712018at2"/>
<evidence type="ECO:0000259" key="3">
    <source>
        <dbReference type="Pfam" id="PF09557"/>
    </source>
</evidence>
<dbReference type="EMBL" id="QZVT01000004">
    <property type="protein sequence ID" value="RJT80019.1"/>
    <property type="molecule type" value="Genomic_DNA"/>
</dbReference>
<dbReference type="InterPro" id="IPR027275">
    <property type="entry name" value="PRC-brl_dom"/>
</dbReference>
<dbReference type="PANTHER" id="PTHR38463:SF1">
    <property type="entry name" value="STRESS RESPONSE PROTEIN YSNF"/>
    <property type="match status" value="1"/>
</dbReference>
<evidence type="ECO:0000313" key="5">
    <source>
        <dbReference type="Proteomes" id="UP000272560"/>
    </source>
</evidence>
<dbReference type="InterPro" id="IPR011033">
    <property type="entry name" value="PRC_barrel-like_sf"/>
</dbReference>
<dbReference type="RefSeq" id="WP_120148666.1">
    <property type="nucleotide sequence ID" value="NZ_QZVT01000004.1"/>
</dbReference>
<dbReference type="Gene3D" id="3.90.50.10">
    <property type="entry name" value="Photosynthetic Reaction Center, subunit H, domain 2"/>
    <property type="match status" value="1"/>
</dbReference>
<feature type="compositionally biased region" description="Low complexity" evidence="1">
    <location>
        <begin position="124"/>
        <end position="139"/>
    </location>
</feature>
<gene>
    <name evidence="4" type="ORF">D6T63_09050</name>
</gene>
<feature type="region of interest" description="Disordered" evidence="1">
    <location>
        <begin position="293"/>
        <end position="356"/>
    </location>
</feature>
<protein>
    <submittedName>
        <fullName evidence="4">DUF2382 domain-containing protein</fullName>
    </submittedName>
</protein>
<feature type="compositionally biased region" description="Polar residues" evidence="1">
    <location>
        <begin position="317"/>
        <end position="327"/>
    </location>
</feature>
<evidence type="ECO:0000256" key="1">
    <source>
        <dbReference type="SAM" id="MobiDB-lite"/>
    </source>
</evidence>
<dbReference type="SUPFAM" id="SSF50346">
    <property type="entry name" value="PRC-barrel domain"/>
    <property type="match status" value="1"/>
</dbReference>
<accession>A0A3A5M448</accession>
<reference evidence="4 5" key="1">
    <citation type="submission" date="2018-09" db="EMBL/GenBank/DDBJ databases">
        <title>Novel species of Arthrobacter.</title>
        <authorList>
            <person name="Liu Q."/>
            <person name="Xin Y.-H."/>
        </authorList>
    </citation>
    <scope>NUCLEOTIDE SEQUENCE [LARGE SCALE GENOMIC DNA]</scope>
    <source>
        <strain evidence="4 5">Hz2</strain>
    </source>
</reference>
<dbReference type="Pfam" id="PF09557">
    <property type="entry name" value="DUF2382"/>
    <property type="match status" value="1"/>
</dbReference>
<feature type="domain" description="DUF2382" evidence="3">
    <location>
        <begin position="189"/>
        <end position="300"/>
    </location>
</feature>
<feature type="compositionally biased region" description="Polar residues" evidence="1">
    <location>
        <begin position="113"/>
        <end position="123"/>
    </location>
</feature>
<dbReference type="InterPro" id="IPR052967">
    <property type="entry name" value="Stress_Response_Assoc"/>
</dbReference>
<dbReference type="PANTHER" id="PTHR38463">
    <property type="entry name" value="STRESS RESPONSE PROTEIN YSNF"/>
    <property type="match status" value="1"/>
</dbReference>
<proteinExistence type="predicted"/>
<name>A0A3A5M448_9MICC</name>
<dbReference type="InterPro" id="IPR014747">
    <property type="entry name" value="Bac_photo_RC_H_C"/>
</dbReference>
<dbReference type="Proteomes" id="UP000272560">
    <property type="component" value="Unassembled WGS sequence"/>
</dbReference>
<evidence type="ECO:0000259" key="2">
    <source>
        <dbReference type="Pfam" id="PF05239"/>
    </source>
</evidence>
<dbReference type="AlphaFoldDB" id="A0A3A5M448"/>
<dbReference type="GO" id="GO:0019684">
    <property type="term" value="P:photosynthesis, light reaction"/>
    <property type="evidence" value="ECO:0007669"/>
    <property type="project" value="InterPro"/>
</dbReference>
<feature type="domain" description="PRC-barrel" evidence="2">
    <location>
        <begin position="16"/>
        <end position="77"/>
    </location>
</feature>
<sequence>MLSMNDLTPLHGRRSAVVTEQGDKVGSLGEVYLSDVTEDPTWITVHTGLFGTKESFVPLHGATVQGGHVVVAYPRDLIRRAPSTERDGQLGPGDENGLYQHYDLVDPAAPAQQDASTNEQSSIGQVAPAGQVAAVSPAQPEVPVGHDESITADVPVSPDVPVRSDEPVARDETLGGLVADGADSGKRWMIRSEERLRVGTEQYEAARVRLRKYVVTEEETKAVPLRRDELRVEREPIGPGTLDFVPDDSLFQEDSVEMVGHEEVAVVRKETVAVERVRLNKATITGRTTVREQVRKERIESSVEGETAGGTRKGRRSSATGRASGKTSAGHDDEDRSSRVATNSPNALIKGKKKRR</sequence>
<comment type="caution">
    <text evidence="4">The sequence shown here is derived from an EMBL/GenBank/DDBJ whole genome shotgun (WGS) entry which is preliminary data.</text>
</comment>
<dbReference type="Pfam" id="PF05239">
    <property type="entry name" value="PRC"/>
    <property type="match status" value="1"/>
</dbReference>
<dbReference type="InterPro" id="IPR019060">
    <property type="entry name" value="DUF2382"/>
</dbReference>